<dbReference type="PROSITE" id="PS50113">
    <property type="entry name" value="PAC"/>
    <property type="match status" value="1"/>
</dbReference>
<comment type="caution">
    <text evidence="11">The sequence shown here is derived from an EMBL/GenBank/DDBJ whole genome shotgun (WGS) entry which is preliminary data.</text>
</comment>
<evidence type="ECO:0000256" key="7">
    <source>
        <dbReference type="SAM" id="MobiDB-lite"/>
    </source>
</evidence>
<keyword evidence="12" id="KW-1185">Reference proteome</keyword>
<keyword evidence="3" id="KW-0597">Phosphoprotein</keyword>
<keyword evidence="5" id="KW-0902">Two-component regulatory system</keyword>
<dbReference type="Gene3D" id="3.30.565.10">
    <property type="entry name" value="Histidine kinase-like ATPase, C-terminal domain"/>
    <property type="match status" value="1"/>
</dbReference>
<dbReference type="GO" id="GO:0005524">
    <property type="term" value="F:ATP binding"/>
    <property type="evidence" value="ECO:0007669"/>
    <property type="project" value="UniProtKB-KW"/>
</dbReference>
<name>A0ABW7C8U6_9CYAN</name>
<feature type="region of interest" description="Disordered" evidence="7">
    <location>
        <begin position="662"/>
        <end position="710"/>
    </location>
</feature>
<reference evidence="12" key="1">
    <citation type="journal article" date="2024" name="Algal Res.">
        <title>Biochemical, toxicological and genomic investigation of a high-biomass producing Limnothrix strain isolated from Italian shallow drinking water reservoir.</title>
        <authorList>
            <person name="Simonazzi M."/>
            <person name="Shishido T.K."/>
            <person name="Delbaje E."/>
            <person name="Wahlsten M."/>
            <person name="Fewer D.P."/>
            <person name="Sivonen K."/>
            <person name="Pezzolesi L."/>
            <person name="Pistocchi R."/>
        </authorList>
    </citation>
    <scope>NUCLEOTIDE SEQUENCE [LARGE SCALE GENOMIC DNA]</scope>
    <source>
        <strain evidence="12">LRLZ20PSL1</strain>
    </source>
</reference>
<dbReference type="InterPro" id="IPR036890">
    <property type="entry name" value="HATPase_C_sf"/>
</dbReference>
<dbReference type="CDD" id="cd00082">
    <property type="entry name" value="HisKA"/>
    <property type="match status" value="1"/>
</dbReference>
<dbReference type="SUPFAM" id="SSF55874">
    <property type="entry name" value="ATPase domain of HSP90 chaperone/DNA topoisomerase II/histidine kinase"/>
    <property type="match status" value="1"/>
</dbReference>
<dbReference type="SMART" id="SM00086">
    <property type="entry name" value="PAC"/>
    <property type="match status" value="2"/>
</dbReference>
<evidence type="ECO:0000259" key="9">
    <source>
        <dbReference type="PROSITE" id="PS50112"/>
    </source>
</evidence>
<dbReference type="PANTHER" id="PTHR43065">
    <property type="entry name" value="SENSOR HISTIDINE KINASE"/>
    <property type="match status" value="1"/>
</dbReference>
<dbReference type="InterPro" id="IPR005467">
    <property type="entry name" value="His_kinase_dom"/>
</dbReference>
<evidence type="ECO:0000256" key="4">
    <source>
        <dbReference type="ARBA" id="ARBA00022777"/>
    </source>
</evidence>
<dbReference type="SMART" id="SM00387">
    <property type="entry name" value="HATPase_c"/>
    <property type="match status" value="1"/>
</dbReference>
<dbReference type="InterPro" id="IPR001610">
    <property type="entry name" value="PAC"/>
</dbReference>
<feature type="domain" description="PAS" evidence="9">
    <location>
        <begin position="1"/>
        <end position="57"/>
    </location>
</feature>
<proteinExistence type="predicted"/>
<dbReference type="InterPro" id="IPR004358">
    <property type="entry name" value="Sig_transdc_His_kin-like_C"/>
</dbReference>
<dbReference type="NCBIfam" id="TIGR00229">
    <property type="entry name" value="sensory_box"/>
    <property type="match status" value="1"/>
</dbReference>
<dbReference type="InterPro" id="IPR003594">
    <property type="entry name" value="HATPase_dom"/>
</dbReference>
<dbReference type="EMBL" id="JAZAQF010000034">
    <property type="protein sequence ID" value="MFG3817283.1"/>
    <property type="molecule type" value="Genomic_DNA"/>
</dbReference>
<feature type="domain" description="PAS" evidence="9">
    <location>
        <begin position="240"/>
        <end position="297"/>
    </location>
</feature>
<dbReference type="Gene3D" id="1.10.287.130">
    <property type="match status" value="1"/>
</dbReference>
<dbReference type="PROSITE" id="PS50112">
    <property type="entry name" value="PAS"/>
    <property type="match status" value="2"/>
</dbReference>
<dbReference type="InterPro" id="IPR013655">
    <property type="entry name" value="PAS_fold_3"/>
</dbReference>
<dbReference type="SUPFAM" id="SSF47384">
    <property type="entry name" value="Homodimeric domain of signal transducing histidine kinase"/>
    <property type="match status" value="1"/>
</dbReference>
<feature type="coiled-coil region" evidence="6">
    <location>
        <begin position="366"/>
        <end position="397"/>
    </location>
</feature>
<sequence>MDRDGRLSFLFISESCYRLFGLSAEAIMADSHCLLSRIHSRDRRAFHRSLQAAARNRSSWFWQGRFEGHQHQECWVYATSEPELLADGSILWHGTLMEVNSFKQAESRLKRSRKTVHKDRMRYRYALDSTSEAVALVDTEGQPIYHNGAFARLFQVDELSALVAAGGMASLYAQPQTWQAIYDLVRSDRSWVGEVTMKSTRGQMLTIFLRVSPIHDADGSYMGCVSLFSDVTLKRQADQERRQLAALVENSPNLIGITSLDGEVLYMNGAGLALVGLPNLLAAQNHQLMDFFAVEDRPIAAGLIHPIALRDGTWSGAFRLWNLQAQSYIPVDYTIFVIRHPQTNDPLCLGVIARDASDREAVEVALRESEMRLRQQAKDLEETIIELRHTQAQLIQQEKMSSLGQLVAGVAHEINNPVNFIYGNLDHAKRYAIDLLDLILLCREYFDFEAIQPIAEHLEDIDFEYLSQDLPKLFTSMKMGADRIKAIIKSLRTFSRMDESELKEVNLHDDLESTLTILNHRLRGSDKHPSTQVIRNYGHLSLVECHPGQLNQVFINILANSLDALEDRYQVEGKSFQPQIVISTRPILDNHWVQISISDNGAGIPEAIRAQLFDPFFTTKAVGRGTGLGLSISYQVVTERHHGRLLCESQEGLGSTFTIEIPTRQSSYPSRGTERRSTAIAHRSPQNGSATSPIAASPSVISTRPESSSD</sequence>
<evidence type="ECO:0000256" key="5">
    <source>
        <dbReference type="ARBA" id="ARBA00023012"/>
    </source>
</evidence>
<protein>
    <recommendedName>
        <fullName evidence="2">histidine kinase</fullName>
        <ecNumber evidence="2">2.7.13.3</ecNumber>
    </recommendedName>
</protein>
<dbReference type="Proteomes" id="UP001604335">
    <property type="component" value="Unassembled WGS sequence"/>
</dbReference>
<evidence type="ECO:0000256" key="3">
    <source>
        <dbReference type="ARBA" id="ARBA00022553"/>
    </source>
</evidence>
<dbReference type="InterPro" id="IPR035965">
    <property type="entry name" value="PAS-like_dom_sf"/>
</dbReference>
<keyword evidence="4" id="KW-0808">Transferase</keyword>
<comment type="catalytic activity">
    <reaction evidence="1">
        <text>ATP + protein L-histidine = ADP + protein N-phospho-L-histidine.</text>
        <dbReference type="EC" id="2.7.13.3"/>
    </reaction>
</comment>
<evidence type="ECO:0000313" key="12">
    <source>
        <dbReference type="Proteomes" id="UP001604335"/>
    </source>
</evidence>
<gene>
    <name evidence="11" type="ORF">VPK24_06505</name>
</gene>
<keyword evidence="4" id="KW-0418">Kinase</keyword>
<dbReference type="PANTHER" id="PTHR43065:SF50">
    <property type="entry name" value="HISTIDINE KINASE"/>
    <property type="match status" value="1"/>
</dbReference>
<dbReference type="SUPFAM" id="SSF55785">
    <property type="entry name" value="PYP-like sensor domain (PAS domain)"/>
    <property type="match status" value="3"/>
</dbReference>
<accession>A0ABW7C8U6</accession>
<evidence type="ECO:0000256" key="1">
    <source>
        <dbReference type="ARBA" id="ARBA00000085"/>
    </source>
</evidence>
<dbReference type="PRINTS" id="PR00344">
    <property type="entry name" value="BCTRLSENSOR"/>
</dbReference>
<keyword evidence="11" id="KW-0067">ATP-binding</keyword>
<dbReference type="InterPro" id="IPR036097">
    <property type="entry name" value="HisK_dim/P_sf"/>
</dbReference>
<feature type="compositionally biased region" description="Polar residues" evidence="7">
    <location>
        <begin position="684"/>
        <end position="710"/>
    </location>
</feature>
<keyword evidence="6" id="KW-0175">Coiled coil</keyword>
<evidence type="ECO:0000259" key="10">
    <source>
        <dbReference type="PROSITE" id="PS50113"/>
    </source>
</evidence>
<dbReference type="Pfam" id="PF13426">
    <property type="entry name" value="PAS_9"/>
    <property type="match status" value="1"/>
</dbReference>
<dbReference type="Pfam" id="PF02518">
    <property type="entry name" value="HATPase_c"/>
    <property type="match status" value="1"/>
</dbReference>
<keyword evidence="11" id="KW-0547">Nucleotide-binding</keyword>
<organism evidence="11 12">
    <name type="scientific">Limnothrix redekei LRLZ20PSL1</name>
    <dbReference type="NCBI Taxonomy" id="3112953"/>
    <lineage>
        <taxon>Bacteria</taxon>
        <taxon>Bacillati</taxon>
        <taxon>Cyanobacteriota</taxon>
        <taxon>Cyanophyceae</taxon>
        <taxon>Pseudanabaenales</taxon>
        <taxon>Pseudanabaenaceae</taxon>
        <taxon>Limnothrix</taxon>
    </lineage>
</organism>
<evidence type="ECO:0000256" key="2">
    <source>
        <dbReference type="ARBA" id="ARBA00012438"/>
    </source>
</evidence>
<dbReference type="Pfam" id="PF08447">
    <property type="entry name" value="PAS_3"/>
    <property type="match status" value="1"/>
</dbReference>
<dbReference type="EC" id="2.7.13.3" evidence="2"/>
<dbReference type="RefSeq" id="WP_393011507.1">
    <property type="nucleotide sequence ID" value="NZ_JAZAQF010000034.1"/>
</dbReference>
<dbReference type="InterPro" id="IPR003661">
    <property type="entry name" value="HisK_dim/P_dom"/>
</dbReference>
<evidence type="ECO:0000259" key="8">
    <source>
        <dbReference type="PROSITE" id="PS50109"/>
    </source>
</evidence>
<dbReference type="InterPro" id="IPR000700">
    <property type="entry name" value="PAS-assoc_C"/>
</dbReference>
<dbReference type="InterPro" id="IPR000014">
    <property type="entry name" value="PAS"/>
</dbReference>
<dbReference type="SMART" id="SM00091">
    <property type="entry name" value="PAS"/>
    <property type="match status" value="2"/>
</dbReference>
<feature type="domain" description="Histidine kinase" evidence="8">
    <location>
        <begin position="409"/>
        <end position="665"/>
    </location>
</feature>
<evidence type="ECO:0000313" key="11">
    <source>
        <dbReference type="EMBL" id="MFG3817283.1"/>
    </source>
</evidence>
<evidence type="ECO:0000256" key="6">
    <source>
        <dbReference type="SAM" id="Coils"/>
    </source>
</evidence>
<dbReference type="PROSITE" id="PS50109">
    <property type="entry name" value="HIS_KIN"/>
    <property type="match status" value="1"/>
</dbReference>
<dbReference type="Pfam" id="PF13188">
    <property type="entry name" value="PAS_8"/>
    <property type="match status" value="1"/>
</dbReference>
<dbReference type="Gene3D" id="3.30.450.20">
    <property type="entry name" value="PAS domain"/>
    <property type="match status" value="3"/>
</dbReference>
<feature type="domain" description="PAC" evidence="10">
    <location>
        <begin position="191"/>
        <end position="243"/>
    </location>
</feature>